<evidence type="ECO:0000313" key="4">
    <source>
        <dbReference type="EMBL" id="ODM92489.1"/>
    </source>
</evidence>
<proteinExistence type="predicted"/>
<reference evidence="4 5" key="1">
    <citation type="journal article" date="2016" name="Genome Biol. Evol.">
        <title>Gene Family Evolution Reflects Adaptation to Soil Environmental Stressors in the Genome of the Collembolan Orchesella cincta.</title>
        <authorList>
            <person name="Faddeeva-Vakhrusheva A."/>
            <person name="Derks M.F."/>
            <person name="Anvar S.Y."/>
            <person name="Agamennone V."/>
            <person name="Suring W."/>
            <person name="Smit S."/>
            <person name="van Straalen N.M."/>
            <person name="Roelofs D."/>
        </authorList>
    </citation>
    <scope>NUCLEOTIDE SEQUENCE [LARGE SCALE GENOMIC DNA]</scope>
    <source>
        <tissue evidence="4">Mixed pool</tissue>
    </source>
</reference>
<sequence>MIVSTTKMTSSVQELNVVCKWYEDLIGLCNDQINTIRNCNDTRPIFSKRGDSTDETEDDSDNTINIDSSSLNKTRVQELSKVILRCSDADFLEVLRSELERQRDFHQKRIQQLLKLQIKVNVTPAAAPLQSYFRMPTSDANDGLVLKYYHFDGDSIAREIHVDTNQSVILLIAGRDDSKMCHFKLSPARELLQLSEKTVVSEAEFNCLWSQHGGLPFVRSTRLARRNLMSALSKLNRV</sequence>
<dbReference type="STRING" id="48709.A0A1D2MHL7"/>
<dbReference type="EMBL" id="LJIJ01001215">
    <property type="protein sequence ID" value="ODM92489.1"/>
    <property type="molecule type" value="Genomic_DNA"/>
</dbReference>
<evidence type="ECO:0000256" key="2">
    <source>
        <dbReference type="SAM" id="MobiDB-lite"/>
    </source>
</evidence>
<feature type="domain" description="Myosin VI cargo binding" evidence="3">
    <location>
        <begin position="144"/>
        <end position="214"/>
    </location>
</feature>
<feature type="region of interest" description="Disordered" evidence="2">
    <location>
        <begin position="44"/>
        <end position="65"/>
    </location>
</feature>
<evidence type="ECO:0000256" key="1">
    <source>
        <dbReference type="SAM" id="Coils"/>
    </source>
</evidence>
<dbReference type="OrthoDB" id="6108017at2759"/>
<comment type="caution">
    <text evidence="4">The sequence shown here is derived from an EMBL/GenBank/DDBJ whole genome shotgun (WGS) entry which is preliminary data.</text>
</comment>
<dbReference type="InterPro" id="IPR032412">
    <property type="entry name" value="Myosin-VI_CBD"/>
</dbReference>
<organism evidence="4 5">
    <name type="scientific">Orchesella cincta</name>
    <name type="common">Springtail</name>
    <name type="synonym">Podura cincta</name>
    <dbReference type="NCBI Taxonomy" id="48709"/>
    <lineage>
        <taxon>Eukaryota</taxon>
        <taxon>Metazoa</taxon>
        <taxon>Ecdysozoa</taxon>
        <taxon>Arthropoda</taxon>
        <taxon>Hexapoda</taxon>
        <taxon>Collembola</taxon>
        <taxon>Entomobryomorpha</taxon>
        <taxon>Entomobryoidea</taxon>
        <taxon>Orchesellidae</taxon>
        <taxon>Orchesellinae</taxon>
        <taxon>Orchesella</taxon>
    </lineage>
</organism>
<accession>A0A1D2MHL7</accession>
<keyword evidence="5" id="KW-1185">Reference proteome</keyword>
<evidence type="ECO:0000259" key="3">
    <source>
        <dbReference type="Pfam" id="PF16521"/>
    </source>
</evidence>
<protein>
    <submittedName>
        <fullName evidence="4">Myosin heavy chain 95F</fullName>
    </submittedName>
</protein>
<dbReference type="OMA" id="DMISTCE"/>
<gene>
    <name evidence="4" type="ORF">Ocin01_14194</name>
</gene>
<dbReference type="AlphaFoldDB" id="A0A1D2MHL7"/>
<dbReference type="Pfam" id="PF16521">
    <property type="entry name" value="Myosin-VI_CBD"/>
    <property type="match status" value="1"/>
</dbReference>
<feature type="coiled-coil region" evidence="1">
    <location>
        <begin position="89"/>
        <end position="116"/>
    </location>
</feature>
<evidence type="ECO:0000313" key="5">
    <source>
        <dbReference type="Proteomes" id="UP000094527"/>
    </source>
</evidence>
<keyword evidence="1" id="KW-0175">Coiled coil</keyword>
<name>A0A1D2MHL7_ORCCI</name>
<dbReference type="Proteomes" id="UP000094527">
    <property type="component" value="Unassembled WGS sequence"/>
</dbReference>